<protein>
    <recommendedName>
        <fullName evidence="12">Cytochrome P450</fullName>
    </recommendedName>
</protein>
<dbReference type="InterPro" id="IPR036396">
    <property type="entry name" value="Cyt_P450_sf"/>
</dbReference>
<accession>A0A7R7Y081</accession>
<keyword evidence="4 8" id="KW-0479">Metal-binding</keyword>
<gene>
    <name evidence="10" type="ORF">APUU_81085A</name>
</gene>
<evidence type="ECO:0000313" key="11">
    <source>
        <dbReference type="Proteomes" id="UP000654913"/>
    </source>
</evidence>
<dbReference type="Gene3D" id="1.10.630.10">
    <property type="entry name" value="Cytochrome P450"/>
    <property type="match status" value="1"/>
</dbReference>
<dbReference type="Pfam" id="PF00067">
    <property type="entry name" value="p450"/>
    <property type="match status" value="1"/>
</dbReference>
<dbReference type="PRINTS" id="PR00463">
    <property type="entry name" value="EP450I"/>
</dbReference>
<dbReference type="InterPro" id="IPR002401">
    <property type="entry name" value="Cyt_P450_E_grp-I"/>
</dbReference>
<sequence>MSSAIGSHYDVEAHRRHRSTLAVGFSSKSVHGFNPIIIDYAREVMDIIASRGRDGRTVVLAHHAQAYTIDVVAKISFGQPVGAMHEVGVHPPTAHAMDNFSNHFNFTKHFPYWQLVLSFLPLSASKRSMPAVHYMQELGTRLVTDLIDQRAREGRSDEEYQEGTGAIFECLLKPNPKKQFPAPDLNGLVQDACAFLVGGSDTTGLTLQAVTLFVLRNPAVHSRLRTELDGAAGFIRYDFDMHQVSKLPWLTAVIRETLRILPPTPGPLPREVPPEGIRIGKHFLPGGTIVSSNLLSLHYNPSLFPDPDKFKPDRWLGESGDRLVEWWNPFSRGPRSCLGRQVAWHELFAFLAHLFLRFDLELFESDESNLEWTEHMFTRIRAPIQVKIMKDRWA</sequence>
<dbReference type="GO" id="GO:0016705">
    <property type="term" value="F:oxidoreductase activity, acting on paired donors, with incorporation or reduction of molecular oxygen"/>
    <property type="evidence" value="ECO:0007669"/>
    <property type="project" value="InterPro"/>
</dbReference>
<feature type="binding site" description="axial binding residue" evidence="8">
    <location>
        <position position="337"/>
    </location>
    <ligand>
        <name>heme</name>
        <dbReference type="ChEBI" id="CHEBI:30413"/>
    </ligand>
    <ligandPart>
        <name>Fe</name>
        <dbReference type="ChEBI" id="CHEBI:18248"/>
    </ligandPart>
</feature>
<name>A0A7R7Y081_9EURO</name>
<proteinExistence type="inferred from homology"/>
<evidence type="ECO:0000256" key="7">
    <source>
        <dbReference type="ARBA" id="ARBA00023033"/>
    </source>
</evidence>
<evidence type="ECO:0000256" key="3">
    <source>
        <dbReference type="ARBA" id="ARBA00022617"/>
    </source>
</evidence>
<evidence type="ECO:0008006" key="12">
    <source>
        <dbReference type="Google" id="ProtNLM"/>
    </source>
</evidence>
<reference evidence="10" key="1">
    <citation type="submission" date="2021-01" db="EMBL/GenBank/DDBJ databases">
        <authorList>
            <consortium name="Aspergillus puulaauensis MK2 genome sequencing consortium"/>
            <person name="Kazuki M."/>
            <person name="Futagami T."/>
        </authorList>
    </citation>
    <scope>NUCLEOTIDE SEQUENCE</scope>
    <source>
        <strain evidence="10">MK2</strain>
    </source>
</reference>
<evidence type="ECO:0000256" key="1">
    <source>
        <dbReference type="ARBA" id="ARBA00001971"/>
    </source>
</evidence>
<dbReference type="CDD" id="cd11062">
    <property type="entry name" value="CYP58-like"/>
    <property type="match status" value="1"/>
</dbReference>
<evidence type="ECO:0000313" key="10">
    <source>
        <dbReference type="EMBL" id="BCS30782.1"/>
    </source>
</evidence>
<keyword evidence="6 8" id="KW-0408">Iron</keyword>
<keyword evidence="5 9" id="KW-0560">Oxidoreductase</keyword>
<dbReference type="OrthoDB" id="3945418at2759"/>
<comment type="cofactor">
    <cofactor evidence="1 8">
        <name>heme</name>
        <dbReference type="ChEBI" id="CHEBI:30413"/>
    </cofactor>
</comment>
<dbReference type="PANTHER" id="PTHR24305:SF210">
    <property type="entry name" value="CYTOCHROME P450 MONOOXYGENASE ASQL-RELATED"/>
    <property type="match status" value="1"/>
</dbReference>
<reference evidence="10" key="2">
    <citation type="submission" date="2021-02" db="EMBL/GenBank/DDBJ databases">
        <title>Aspergillus puulaauensis MK2 genome sequence.</title>
        <authorList>
            <person name="Futagami T."/>
            <person name="Mori K."/>
            <person name="Kadooka C."/>
            <person name="Tanaka T."/>
        </authorList>
    </citation>
    <scope>NUCLEOTIDE SEQUENCE</scope>
    <source>
        <strain evidence="10">MK2</strain>
    </source>
</reference>
<comment type="similarity">
    <text evidence="2 9">Belongs to the cytochrome P450 family.</text>
</comment>
<evidence type="ECO:0000256" key="8">
    <source>
        <dbReference type="PIRSR" id="PIRSR602401-1"/>
    </source>
</evidence>
<evidence type="ECO:0000256" key="5">
    <source>
        <dbReference type="ARBA" id="ARBA00023002"/>
    </source>
</evidence>
<dbReference type="InterPro" id="IPR017972">
    <property type="entry name" value="Cyt_P450_CS"/>
</dbReference>
<dbReference type="Proteomes" id="UP000654913">
    <property type="component" value="Chromosome 8"/>
</dbReference>
<keyword evidence="11" id="KW-1185">Reference proteome</keyword>
<evidence type="ECO:0000256" key="9">
    <source>
        <dbReference type="RuleBase" id="RU000461"/>
    </source>
</evidence>
<evidence type="ECO:0000256" key="6">
    <source>
        <dbReference type="ARBA" id="ARBA00023004"/>
    </source>
</evidence>
<dbReference type="SUPFAM" id="SSF48264">
    <property type="entry name" value="Cytochrome P450"/>
    <property type="match status" value="1"/>
</dbReference>
<dbReference type="GeneID" id="64980779"/>
<dbReference type="PROSITE" id="PS00086">
    <property type="entry name" value="CYTOCHROME_P450"/>
    <property type="match status" value="1"/>
</dbReference>
<dbReference type="GO" id="GO:0004497">
    <property type="term" value="F:monooxygenase activity"/>
    <property type="evidence" value="ECO:0007669"/>
    <property type="project" value="UniProtKB-KW"/>
</dbReference>
<organism evidence="10 11">
    <name type="scientific">Aspergillus puulaauensis</name>
    <dbReference type="NCBI Taxonomy" id="1220207"/>
    <lineage>
        <taxon>Eukaryota</taxon>
        <taxon>Fungi</taxon>
        <taxon>Dikarya</taxon>
        <taxon>Ascomycota</taxon>
        <taxon>Pezizomycotina</taxon>
        <taxon>Eurotiomycetes</taxon>
        <taxon>Eurotiomycetidae</taxon>
        <taxon>Eurotiales</taxon>
        <taxon>Aspergillaceae</taxon>
        <taxon>Aspergillus</taxon>
    </lineage>
</organism>
<dbReference type="AlphaFoldDB" id="A0A7R7Y081"/>
<evidence type="ECO:0000256" key="4">
    <source>
        <dbReference type="ARBA" id="ARBA00022723"/>
    </source>
</evidence>
<dbReference type="InterPro" id="IPR050121">
    <property type="entry name" value="Cytochrome_P450_monoxygenase"/>
</dbReference>
<dbReference type="RefSeq" id="XP_041562968.1">
    <property type="nucleotide sequence ID" value="XM_041697438.1"/>
</dbReference>
<keyword evidence="7 9" id="KW-0503">Monooxygenase</keyword>
<dbReference type="PRINTS" id="PR00385">
    <property type="entry name" value="P450"/>
</dbReference>
<dbReference type="InterPro" id="IPR001128">
    <property type="entry name" value="Cyt_P450"/>
</dbReference>
<keyword evidence="3 8" id="KW-0349">Heme</keyword>
<evidence type="ECO:0000256" key="2">
    <source>
        <dbReference type="ARBA" id="ARBA00010617"/>
    </source>
</evidence>
<dbReference type="GO" id="GO:0005506">
    <property type="term" value="F:iron ion binding"/>
    <property type="evidence" value="ECO:0007669"/>
    <property type="project" value="InterPro"/>
</dbReference>
<dbReference type="GO" id="GO:0020037">
    <property type="term" value="F:heme binding"/>
    <property type="evidence" value="ECO:0007669"/>
    <property type="project" value="InterPro"/>
</dbReference>
<dbReference type="KEGG" id="apuu:APUU_81085A"/>
<dbReference type="EMBL" id="AP024450">
    <property type="protein sequence ID" value="BCS30782.1"/>
    <property type="molecule type" value="Genomic_DNA"/>
</dbReference>
<dbReference type="PANTHER" id="PTHR24305">
    <property type="entry name" value="CYTOCHROME P450"/>
    <property type="match status" value="1"/>
</dbReference>